<sequence>MGQKLARYFKRSFEDYEVWVKVEEAQWAGTELIVHPDGLVERTELTFDEEIYEDLAEDAFEEASALAFQLLEAKSVPAREE</sequence>
<proteinExistence type="predicted"/>
<gene>
    <name evidence="1" type="ORF">A3SI_17884</name>
</gene>
<evidence type="ECO:0000313" key="1">
    <source>
        <dbReference type="EMBL" id="EIM73444.1"/>
    </source>
</evidence>
<accession>I5BV42</accession>
<dbReference type="STRING" id="1189621.A3SI_17884"/>
<keyword evidence="2" id="KW-1185">Reference proteome</keyword>
<dbReference type="RefSeq" id="WP_009057083.1">
    <property type="nucleotide sequence ID" value="NZ_AJYA01000060.1"/>
</dbReference>
<organism evidence="1 2">
    <name type="scientific">Nitritalea halalkaliphila LW7</name>
    <dbReference type="NCBI Taxonomy" id="1189621"/>
    <lineage>
        <taxon>Bacteria</taxon>
        <taxon>Pseudomonadati</taxon>
        <taxon>Bacteroidota</taxon>
        <taxon>Cytophagia</taxon>
        <taxon>Cytophagales</taxon>
        <taxon>Cyclobacteriaceae</taxon>
        <taxon>Nitritalea</taxon>
    </lineage>
</organism>
<name>I5BV42_9BACT</name>
<dbReference type="AlphaFoldDB" id="I5BV42"/>
<dbReference type="Proteomes" id="UP000005551">
    <property type="component" value="Unassembled WGS sequence"/>
</dbReference>
<evidence type="ECO:0000313" key="2">
    <source>
        <dbReference type="Proteomes" id="UP000005551"/>
    </source>
</evidence>
<protein>
    <submittedName>
        <fullName evidence="1">Uncharacterized protein</fullName>
    </submittedName>
</protein>
<dbReference type="EMBL" id="AJYA01000060">
    <property type="protein sequence ID" value="EIM73444.1"/>
    <property type="molecule type" value="Genomic_DNA"/>
</dbReference>
<dbReference type="OrthoDB" id="839633at2"/>
<comment type="caution">
    <text evidence="1">The sequence shown here is derived from an EMBL/GenBank/DDBJ whole genome shotgun (WGS) entry which is preliminary data.</text>
</comment>
<reference evidence="1 2" key="1">
    <citation type="submission" date="2012-05" db="EMBL/GenBank/DDBJ databases">
        <title>Genome sequence of Nitritalea halalkaliphila LW7.</title>
        <authorList>
            <person name="Jangir P.K."/>
            <person name="Singh A."/>
            <person name="Shivaji S."/>
            <person name="Sharma R."/>
        </authorList>
    </citation>
    <scope>NUCLEOTIDE SEQUENCE [LARGE SCALE GENOMIC DNA]</scope>
    <source>
        <strain evidence="1 2">LW7</strain>
    </source>
</reference>